<reference evidence="5 6" key="1">
    <citation type="submission" date="2019-05" db="EMBL/GenBank/DDBJ databases">
        <title>Emergence of the Ug99 lineage of the wheat stem rust pathogen through somatic hybridization.</title>
        <authorList>
            <person name="Li F."/>
            <person name="Upadhyaya N.M."/>
            <person name="Sperschneider J."/>
            <person name="Matny O."/>
            <person name="Nguyen-Phuc H."/>
            <person name="Mago R."/>
            <person name="Raley C."/>
            <person name="Miller M.E."/>
            <person name="Silverstein K.A.T."/>
            <person name="Henningsen E."/>
            <person name="Hirsch C.D."/>
            <person name="Visser B."/>
            <person name="Pretorius Z.A."/>
            <person name="Steffenson B.J."/>
            <person name="Schwessinger B."/>
            <person name="Dodds P.N."/>
            <person name="Figueroa M."/>
        </authorList>
    </citation>
    <scope>NUCLEOTIDE SEQUENCE [LARGE SCALE GENOMIC DNA]</scope>
    <source>
        <strain evidence="4">21-0</strain>
        <strain evidence="3 6">Ug99</strain>
    </source>
</reference>
<dbReference type="PANTHER" id="PTHR12459">
    <property type="entry name" value="TRANSMEMBRANE PROTEIN 135-RELATED"/>
    <property type="match status" value="1"/>
</dbReference>
<feature type="region of interest" description="Disordered" evidence="1">
    <location>
        <begin position="194"/>
        <end position="217"/>
    </location>
</feature>
<dbReference type="InterPro" id="IPR026749">
    <property type="entry name" value="Tmem135"/>
</dbReference>
<comment type="caution">
    <text evidence="4">The sequence shown here is derived from an EMBL/GenBank/DDBJ whole genome shotgun (WGS) entry which is preliminary data.</text>
</comment>
<dbReference type="AlphaFoldDB" id="A0A5B0NQ22"/>
<organism evidence="4 5">
    <name type="scientific">Puccinia graminis f. sp. tritici</name>
    <dbReference type="NCBI Taxonomy" id="56615"/>
    <lineage>
        <taxon>Eukaryota</taxon>
        <taxon>Fungi</taxon>
        <taxon>Dikarya</taxon>
        <taxon>Basidiomycota</taxon>
        <taxon>Pucciniomycotina</taxon>
        <taxon>Pucciniomycetes</taxon>
        <taxon>Pucciniales</taxon>
        <taxon>Pucciniaceae</taxon>
        <taxon>Puccinia</taxon>
    </lineage>
</organism>
<dbReference type="Proteomes" id="UP000324748">
    <property type="component" value="Unassembled WGS sequence"/>
</dbReference>
<evidence type="ECO:0000313" key="5">
    <source>
        <dbReference type="Proteomes" id="UP000324748"/>
    </source>
</evidence>
<keyword evidence="2" id="KW-0812">Transmembrane</keyword>
<name>A0A5B0NQ22_PUCGR</name>
<accession>A0A5B0NQ22</accession>
<feature type="compositionally biased region" description="Polar residues" evidence="1">
    <location>
        <begin position="195"/>
        <end position="217"/>
    </location>
</feature>
<evidence type="ECO:0000256" key="2">
    <source>
        <dbReference type="SAM" id="Phobius"/>
    </source>
</evidence>
<protein>
    <recommendedName>
        <fullName evidence="7">Transmembrane protein 135 N-terminal domain-containing protein</fullName>
    </recommendedName>
</protein>
<evidence type="ECO:0000256" key="1">
    <source>
        <dbReference type="SAM" id="MobiDB-lite"/>
    </source>
</evidence>
<dbReference type="Proteomes" id="UP000325313">
    <property type="component" value="Unassembled WGS sequence"/>
</dbReference>
<evidence type="ECO:0000313" key="3">
    <source>
        <dbReference type="EMBL" id="KAA1075983.1"/>
    </source>
</evidence>
<evidence type="ECO:0000313" key="6">
    <source>
        <dbReference type="Proteomes" id="UP000325313"/>
    </source>
</evidence>
<keyword evidence="5" id="KW-1185">Reference proteome</keyword>
<proteinExistence type="predicted"/>
<evidence type="ECO:0000313" key="4">
    <source>
        <dbReference type="EMBL" id="KAA1091335.1"/>
    </source>
</evidence>
<feature type="region of interest" description="Disordered" evidence="1">
    <location>
        <begin position="592"/>
        <end position="617"/>
    </location>
</feature>
<keyword evidence="2" id="KW-1133">Transmembrane helix</keyword>
<dbReference type="EMBL" id="VSWC01000092">
    <property type="protein sequence ID" value="KAA1091335.1"/>
    <property type="molecule type" value="Genomic_DNA"/>
</dbReference>
<gene>
    <name evidence="4" type="ORF">PGT21_031494</name>
    <name evidence="3" type="ORF">PGTUg99_032229</name>
</gene>
<feature type="transmembrane region" description="Helical" evidence="2">
    <location>
        <begin position="154"/>
        <end position="175"/>
    </location>
</feature>
<dbReference type="OrthoDB" id="4021778at2759"/>
<dbReference type="PANTHER" id="PTHR12459:SF15">
    <property type="entry name" value="TRANSMEMBRANE PROTEIN 135"/>
    <property type="match status" value="1"/>
</dbReference>
<sequence length="617" mass="68950">MPEDEGRRLSTDNLDRPKHLKRLLDGYYYSLAFVRAYLIGYGIEVIPLVVRLLIIKLIGFTRRRLPTGMLLMGLFPRIINLLLKGLRPTGLAMASGVAIGGARLAEGLVRKQIQAIVRLLRASSIRQRFSRLVRPSSTGQADVSRRPSKLEHTLVALLSTFSAASLSSLLAITILQSKHTSALMAQDPLHPTMTPYPTLNSQPSRKQPSTTNVSRAQRQSPTLDFTLFFTVRALDTLCRSLFDNFSPAWLGFLSRCSDTILFQLCCWRIMWCWFYTPWRLPMSYVKWITTLAEMDPRLLQLIRLAKAKKFFYRSPAQSDQILKLGQEIAAHMGRPPEEGDPLLIDKLSCGIVHGRLGNSESCTINVLRRFLKAWKTSLGIYLPVFTVPVLLFQRKKILRAPVRTAFRILLNSSRSAGFLSSFVGLTWAGVCIGRSRGMHELLNMILRGTGLGDPITGTDLDGRVAPQLGSLLAGFSILIENKKRRGEMALYVATRALCATVDEILPRWLRRRIIVNRWVSIWVERISFSVSIGIITCAIVHHPDYVRGIVQGILKYAIGPDWPKEPFHPSSPPPPPPPATAVASAIQNDPTLPVSSNQTHLDDSTEEVVSYNASPQT</sequence>
<feature type="transmembrane region" description="Helical" evidence="2">
    <location>
        <begin position="27"/>
        <end position="53"/>
    </location>
</feature>
<keyword evidence="2" id="KW-0472">Membrane</keyword>
<evidence type="ECO:0008006" key="7">
    <source>
        <dbReference type="Google" id="ProtNLM"/>
    </source>
</evidence>
<dbReference type="EMBL" id="VDEP01000471">
    <property type="protein sequence ID" value="KAA1075983.1"/>
    <property type="molecule type" value="Genomic_DNA"/>
</dbReference>